<feature type="region of interest" description="Disordered" evidence="1">
    <location>
        <begin position="1"/>
        <end position="22"/>
    </location>
</feature>
<evidence type="ECO:0000256" key="1">
    <source>
        <dbReference type="SAM" id="MobiDB-lite"/>
    </source>
</evidence>
<name>A0ABD2G1X6_PAGBO</name>
<reference evidence="2 3" key="1">
    <citation type="journal article" date="2022" name="G3 (Bethesda)">
        <title>Evaluating Illumina-, Nanopore-, and PacBio-based genome assembly strategies with the bald notothen, Trematomus borchgrevinki.</title>
        <authorList>
            <person name="Rayamajhi N."/>
            <person name="Cheng C.C."/>
            <person name="Catchen J.M."/>
        </authorList>
    </citation>
    <scope>NUCLEOTIDE SEQUENCE [LARGE SCALE GENOMIC DNA]</scope>
    <source>
        <strain evidence="2">AGRC-2024</strain>
    </source>
</reference>
<reference evidence="2 3" key="2">
    <citation type="journal article" date="2024" name="G3 (Bethesda)">
        <title>The genome of the cryopelagic Antarctic bald notothen, Trematomus borchgrevinki.</title>
        <authorList>
            <person name="Rayamajhi N."/>
            <person name="Rivera-Colon A.G."/>
            <person name="Minhas B.F."/>
            <person name="Cheng C.C."/>
            <person name="Catchen J.M."/>
        </authorList>
    </citation>
    <scope>NUCLEOTIDE SEQUENCE [LARGE SCALE GENOMIC DNA]</scope>
    <source>
        <strain evidence="2">AGRC-2024</strain>
    </source>
</reference>
<protein>
    <submittedName>
        <fullName evidence="2">Uncharacterized protein</fullName>
    </submittedName>
</protein>
<dbReference type="Proteomes" id="UP001619887">
    <property type="component" value="Unassembled WGS sequence"/>
</dbReference>
<accession>A0ABD2G1X6</accession>
<feature type="compositionally biased region" description="Basic and acidic residues" evidence="1">
    <location>
        <begin position="1"/>
        <end position="19"/>
    </location>
</feature>
<evidence type="ECO:0000313" key="3">
    <source>
        <dbReference type="Proteomes" id="UP001619887"/>
    </source>
</evidence>
<proteinExistence type="predicted"/>
<evidence type="ECO:0000313" key="2">
    <source>
        <dbReference type="EMBL" id="KAL3048132.1"/>
    </source>
</evidence>
<dbReference type="AlphaFoldDB" id="A0ABD2G1X6"/>
<comment type="caution">
    <text evidence="2">The sequence shown here is derived from an EMBL/GenBank/DDBJ whole genome shotgun (WGS) entry which is preliminary data.</text>
</comment>
<gene>
    <name evidence="2" type="ORF">OYC64_006831</name>
</gene>
<sequence length="173" mass="19448">MCQEVMDTKSKHIQTDSLRKTMKPGSRLKWKLPRVSTEGDAAFKKCLTGSVRTFRKCLRREQRRAQLAKLAKALGKIGKTAKKASVCKEVPSAACMLPQPSGAMAPPNTTQYLMGNVYDDLKTNYTQTVSHVTSPHHDSEYVSPSVCDASDSDYDSCLAFQQRDFEEVFDLYW</sequence>
<keyword evidence="3" id="KW-1185">Reference proteome</keyword>
<dbReference type="EMBL" id="JBIYXZ010002083">
    <property type="protein sequence ID" value="KAL3048132.1"/>
    <property type="molecule type" value="Genomic_DNA"/>
</dbReference>
<organism evidence="2 3">
    <name type="scientific">Pagothenia borchgrevinki</name>
    <name type="common">Bald rockcod</name>
    <name type="synonym">Trematomus borchgrevinki</name>
    <dbReference type="NCBI Taxonomy" id="8213"/>
    <lineage>
        <taxon>Eukaryota</taxon>
        <taxon>Metazoa</taxon>
        <taxon>Chordata</taxon>
        <taxon>Craniata</taxon>
        <taxon>Vertebrata</taxon>
        <taxon>Euteleostomi</taxon>
        <taxon>Actinopterygii</taxon>
        <taxon>Neopterygii</taxon>
        <taxon>Teleostei</taxon>
        <taxon>Neoteleostei</taxon>
        <taxon>Acanthomorphata</taxon>
        <taxon>Eupercaria</taxon>
        <taxon>Perciformes</taxon>
        <taxon>Notothenioidei</taxon>
        <taxon>Nototheniidae</taxon>
        <taxon>Pagothenia</taxon>
    </lineage>
</organism>